<feature type="domain" description="CTLH" evidence="2">
    <location>
        <begin position="283"/>
        <end position="341"/>
    </location>
</feature>
<dbReference type="PROSITE" id="PS50188">
    <property type="entry name" value="B302_SPRY"/>
    <property type="match status" value="1"/>
</dbReference>
<dbReference type="EMBL" id="JBDFQZ010000003">
    <property type="protein sequence ID" value="KAK9743286.1"/>
    <property type="molecule type" value="Genomic_DNA"/>
</dbReference>
<reference evidence="3" key="1">
    <citation type="submission" date="2024-03" db="EMBL/GenBank/DDBJ databases">
        <title>WGS assembly of Saponaria officinalis var. Norfolk2.</title>
        <authorList>
            <person name="Jenkins J."/>
            <person name="Shu S."/>
            <person name="Grimwood J."/>
            <person name="Barry K."/>
            <person name="Goodstein D."/>
            <person name="Schmutz J."/>
            <person name="Leebens-Mack J."/>
            <person name="Osbourn A."/>
        </authorList>
    </citation>
    <scope>NUCLEOTIDE SEQUENCE [LARGE SCALE GENOMIC DNA]</scope>
    <source>
        <strain evidence="3">JIC</strain>
    </source>
</reference>
<dbReference type="SUPFAM" id="SSF49899">
    <property type="entry name" value="Concanavalin A-like lectins/glucanases"/>
    <property type="match status" value="1"/>
</dbReference>
<evidence type="ECO:0000313" key="3">
    <source>
        <dbReference type="EMBL" id="KAK9743286.1"/>
    </source>
</evidence>
<protein>
    <submittedName>
        <fullName evidence="3">Uncharacterized protein</fullName>
    </submittedName>
</protein>
<dbReference type="Proteomes" id="UP001443914">
    <property type="component" value="Unassembled WGS sequence"/>
</dbReference>
<dbReference type="InterPro" id="IPR013320">
    <property type="entry name" value="ConA-like_dom_sf"/>
</dbReference>
<name>A0AAW1M8M0_SAPOF</name>
<dbReference type="PANTHER" id="PTHR12864">
    <property type="entry name" value="RAN BINDING PROTEIN 9-RELATED"/>
    <property type="match status" value="1"/>
</dbReference>
<dbReference type="Gene3D" id="2.60.120.920">
    <property type="match status" value="1"/>
</dbReference>
<comment type="caution">
    <text evidence="3">The sequence shown here is derived from an EMBL/GenBank/DDBJ whole genome shotgun (WGS) entry which is preliminary data.</text>
</comment>
<dbReference type="InterPro" id="IPR024964">
    <property type="entry name" value="CTLH/CRA"/>
</dbReference>
<evidence type="ECO:0000259" key="1">
    <source>
        <dbReference type="PROSITE" id="PS50188"/>
    </source>
</evidence>
<accession>A0AAW1M8M0</accession>
<dbReference type="InterPro" id="IPR006595">
    <property type="entry name" value="CTLH_C"/>
</dbReference>
<dbReference type="SMART" id="SM00668">
    <property type="entry name" value="CTLH"/>
    <property type="match status" value="1"/>
</dbReference>
<dbReference type="SMART" id="SM00757">
    <property type="entry name" value="CRA"/>
    <property type="match status" value="1"/>
</dbReference>
<dbReference type="SMART" id="SM00449">
    <property type="entry name" value="SPRY"/>
    <property type="match status" value="1"/>
</dbReference>
<dbReference type="InterPro" id="IPR050618">
    <property type="entry name" value="Ubq-SigPath_Reg"/>
</dbReference>
<dbReference type="InterPro" id="IPR044736">
    <property type="entry name" value="Gid1/RanBPM/SPLA_SPRY"/>
</dbReference>
<keyword evidence="4" id="KW-1185">Reference proteome</keyword>
<dbReference type="InterPro" id="IPR043136">
    <property type="entry name" value="B30.2/SPRY_sf"/>
</dbReference>
<feature type="domain" description="B30.2/SPRY" evidence="1">
    <location>
        <begin position="19"/>
        <end position="207"/>
    </location>
</feature>
<dbReference type="PROSITE" id="PS50897">
    <property type="entry name" value="CTLH"/>
    <property type="match status" value="1"/>
</dbReference>
<dbReference type="InterPro" id="IPR013144">
    <property type="entry name" value="CRA_dom"/>
</dbReference>
<evidence type="ECO:0000313" key="4">
    <source>
        <dbReference type="Proteomes" id="UP001443914"/>
    </source>
</evidence>
<evidence type="ECO:0000259" key="2">
    <source>
        <dbReference type="PROSITE" id="PS50897"/>
    </source>
</evidence>
<dbReference type="AlphaFoldDB" id="A0AAW1M8M0"/>
<organism evidence="3 4">
    <name type="scientific">Saponaria officinalis</name>
    <name type="common">Common soapwort</name>
    <name type="synonym">Lychnis saponaria</name>
    <dbReference type="NCBI Taxonomy" id="3572"/>
    <lineage>
        <taxon>Eukaryota</taxon>
        <taxon>Viridiplantae</taxon>
        <taxon>Streptophyta</taxon>
        <taxon>Embryophyta</taxon>
        <taxon>Tracheophyta</taxon>
        <taxon>Spermatophyta</taxon>
        <taxon>Magnoliopsida</taxon>
        <taxon>eudicotyledons</taxon>
        <taxon>Gunneridae</taxon>
        <taxon>Pentapetalae</taxon>
        <taxon>Caryophyllales</taxon>
        <taxon>Caryophyllaceae</taxon>
        <taxon>Caryophylleae</taxon>
        <taxon>Saponaria</taxon>
    </lineage>
</organism>
<dbReference type="InterPro" id="IPR003877">
    <property type="entry name" value="SPRY_dom"/>
</dbReference>
<dbReference type="Pfam" id="PF10607">
    <property type="entry name" value="CTLH"/>
    <property type="match status" value="1"/>
</dbReference>
<sequence>MATNQQEQIGTYFLLQSKLNASLPPSSPSSSIKIEPLPSELNTVNCSGKFIVVSPDKLTVQYTIVNLHNHDVGVVQANHPAPVNCLTYYFEMKVLNSGAHGYIAIGFTPVDFQMCRQPGWDANSYGYNGDDGLLYYDGPSGEPFGPTFTEGDTVGAGINYATQELFFTKNGVIVGTASKNVKCQLFPSIGLHSKNEEVTVNFRKEPFLFDIKAYEAQERLKQQTMIEKITLPQSVSHDIVRSYLLHYGYKDTLDVFDMANNNSVAPIAISQENGFVEPDSMYSLKHRMTLRQLIKSGKMDAVFGKLREWYPQIIQDDKSPVVFLLHCQKFIELVRVKELKDAVEYGRVELAKFFGRQEYEELVRECVALLAYEEPTKSPLGYLLGDSQREVVADAVNAMILSTNPNSTNSQSCFHSQLDKLVRQLTVCRLEKRFLNGDQGEPFYLPSLLRSGNTRATTE</sequence>
<dbReference type="InterPro" id="IPR001870">
    <property type="entry name" value="B30.2/SPRY"/>
</dbReference>
<dbReference type="Pfam" id="PF00622">
    <property type="entry name" value="SPRY"/>
    <property type="match status" value="1"/>
</dbReference>
<gene>
    <name evidence="3" type="ORF">RND81_03G229200</name>
</gene>
<dbReference type="CDD" id="cd12885">
    <property type="entry name" value="SPRY_RanBP_like"/>
    <property type="match status" value="1"/>
</dbReference>
<proteinExistence type="predicted"/>